<protein>
    <submittedName>
        <fullName evidence="4">Short-chain dehydrogenase/reductase SDR</fullName>
    </submittedName>
</protein>
<sequence length="252" mass="27073">MQRLDQKRIAVTGAAGGLGVPLARLLRERGAYVIGIDRVECPGCDENIVTDLSDDASLALLAGRLAQETPDILVNLAGVMRFGLHEGQPRDALALCYHVNLYVPAVLAQAVSAPMRARGHGQIVNIGSVLGAIPYPWFAAYSSSKAGLAALSQSLRRELAGSGVSVTHINPRAAKTSLNNSEVNRFLDITNMKADEPEKVAQRIVEAIVGCRETVTIGRMERLYGIVNALAPRLIDNGIAPQIRRARAEFCR</sequence>
<dbReference type="AlphaFoldDB" id="A0A081RCG3"/>
<dbReference type="PATRIC" id="fig|46429.4.peg.2769"/>
<dbReference type="InterPro" id="IPR036291">
    <property type="entry name" value="NAD(P)-bd_dom_sf"/>
</dbReference>
<dbReference type="SUPFAM" id="SSF51735">
    <property type="entry name" value="NAD(P)-binding Rossmann-fold domains"/>
    <property type="match status" value="1"/>
</dbReference>
<evidence type="ECO:0000256" key="1">
    <source>
        <dbReference type="ARBA" id="ARBA00006484"/>
    </source>
</evidence>
<evidence type="ECO:0000256" key="2">
    <source>
        <dbReference type="ARBA" id="ARBA00023002"/>
    </source>
</evidence>
<dbReference type="eggNOG" id="COG0300">
    <property type="taxonomic scope" value="Bacteria"/>
</dbReference>
<dbReference type="PANTHER" id="PTHR44196">
    <property type="entry name" value="DEHYDROGENASE/REDUCTASE SDR FAMILY MEMBER 7B"/>
    <property type="match status" value="1"/>
</dbReference>
<reference evidence="4 5" key="1">
    <citation type="submission" date="2014-02" db="EMBL/GenBank/DDBJ databases">
        <title>Whole genome sequence of Sphingobium chlorophenolicum NBRC 16172.</title>
        <authorList>
            <person name="Gan H.M."/>
            <person name="Gan H.Y."/>
            <person name="Chew T.H."/>
            <person name="Savka M.A."/>
        </authorList>
    </citation>
    <scope>NUCLEOTIDE SEQUENCE [LARGE SCALE GENOMIC DNA]</scope>
    <source>
        <strain evidence="4 5">NBRC 16172</strain>
    </source>
</reference>
<dbReference type="PANTHER" id="PTHR44196:SF1">
    <property type="entry name" value="DEHYDROGENASE_REDUCTASE SDR FAMILY MEMBER 7B"/>
    <property type="match status" value="1"/>
</dbReference>
<dbReference type="InterPro" id="IPR020904">
    <property type="entry name" value="Sc_DH/Rdtase_CS"/>
</dbReference>
<name>A0A081RCG3_SPHCR</name>
<evidence type="ECO:0000256" key="3">
    <source>
        <dbReference type="RuleBase" id="RU000363"/>
    </source>
</evidence>
<dbReference type="GO" id="GO:0016020">
    <property type="term" value="C:membrane"/>
    <property type="evidence" value="ECO:0007669"/>
    <property type="project" value="TreeGrafter"/>
</dbReference>
<dbReference type="PRINTS" id="PR00080">
    <property type="entry name" value="SDRFAMILY"/>
</dbReference>
<comment type="caution">
    <text evidence="4">The sequence shown here is derived from an EMBL/GenBank/DDBJ whole genome shotgun (WGS) entry which is preliminary data.</text>
</comment>
<dbReference type="PRINTS" id="PR00081">
    <property type="entry name" value="GDHRDH"/>
</dbReference>
<organism evidence="4 5">
    <name type="scientific">Sphingobium chlorophenolicum</name>
    <dbReference type="NCBI Taxonomy" id="46429"/>
    <lineage>
        <taxon>Bacteria</taxon>
        <taxon>Pseudomonadati</taxon>
        <taxon>Pseudomonadota</taxon>
        <taxon>Alphaproteobacteria</taxon>
        <taxon>Sphingomonadales</taxon>
        <taxon>Sphingomonadaceae</taxon>
        <taxon>Sphingobium</taxon>
    </lineage>
</organism>
<dbReference type="GO" id="GO:0016491">
    <property type="term" value="F:oxidoreductase activity"/>
    <property type="evidence" value="ECO:0007669"/>
    <property type="project" value="UniProtKB-KW"/>
</dbReference>
<keyword evidence="2" id="KW-0560">Oxidoreductase</keyword>
<evidence type="ECO:0000313" key="4">
    <source>
        <dbReference type="EMBL" id="KEQ52886.1"/>
    </source>
</evidence>
<accession>A0A081RCG3</accession>
<dbReference type="Gene3D" id="3.40.50.720">
    <property type="entry name" value="NAD(P)-binding Rossmann-like Domain"/>
    <property type="match status" value="1"/>
</dbReference>
<evidence type="ECO:0000313" key="5">
    <source>
        <dbReference type="Proteomes" id="UP000028411"/>
    </source>
</evidence>
<dbReference type="InterPro" id="IPR002347">
    <property type="entry name" value="SDR_fam"/>
</dbReference>
<comment type="similarity">
    <text evidence="1 3">Belongs to the short-chain dehydrogenases/reductases (SDR) family.</text>
</comment>
<dbReference type="Proteomes" id="UP000028411">
    <property type="component" value="Unassembled WGS sequence"/>
</dbReference>
<dbReference type="EMBL" id="JFHR01000032">
    <property type="protein sequence ID" value="KEQ52886.1"/>
    <property type="molecule type" value="Genomic_DNA"/>
</dbReference>
<dbReference type="OrthoDB" id="9781689at2"/>
<dbReference type="Pfam" id="PF00106">
    <property type="entry name" value="adh_short"/>
    <property type="match status" value="1"/>
</dbReference>
<proteinExistence type="inferred from homology"/>
<gene>
    <name evidence="4" type="ORF">BV95_02797</name>
</gene>
<dbReference type="PROSITE" id="PS00061">
    <property type="entry name" value="ADH_SHORT"/>
    <property type="match status" value="1"/>
</dbReference>